<gene>
    <name evidence="1" type="ORF">HYFRA_00005642</name>
</gene>
<name>A0A9N9KSF3_9HELO</name>
<proteinExistence type="predicted"/>
<keyword evidence="2" id="KW-1185">Reference proteome</keyword>
<evidence type="ECO:0000313" key="2">
    <source>
        <dbReference type="Proteomes" id="UP000696280"/>
    </source>
</evidence>
<dbReference type="AlphaFoldDB" id="A0A9N9KSF3"/>
<accession>A0A9N9KSF3</accession>
<dbReference type="EMBL" id="CAJVRL010000044">
    <property type="protein sequence ID" value="CAG8951838.1"/>
    <property type="molecule type" value="Genomic_DNA"/>
</dbReference>
<evidence type="ECO:0000313" key="1">
    <source>
        <dbReference type="EMBL" id="CAG8951838.1"/>
    </source>
</evidence>
<reference evidence="1" key="1">
    <citation type="submission" date="2021-07" db="EMBL/GenBank/DDBJ databases">
        <authorList>
            <person name="Durling M."/>
        </authorList>
    </citation>
    <scope>NUCLEOTIDE SEQUENCE</scope>
</reference>
<dbReference type="Proteomes" id="UP000696280">
    <property type="component" value="Unassembled WGS sequence"/>
</dbReference>
<organism evidence="1 2">
    <name type="scientific">Hymenoscyphus fraxineus</name>
    <dbReference type="NCBI Taxonomy" id="746836"/>
    <lineage>
        <taxon>Eukaryota</taxon>
        <taxon>Fungi</taxon>
        <taxon>Dikarya</taxon>
        <taxon>Ascomycota</taxon>
        <taxon>Pezizomycotina</taxon>
        <taxon>Leotiomycetes</taxon>
        <taxon>Helotiales</taxon>
        <taxon>Helotiaceae</taxon>
        <taxon>Hymenoscyphus</taxon>
    </lineage>
</organism>
<sequence length="398" mass="44004">MWGTRELEAGKSVPTCDGEVDDCDEIEGPAGCTCDNVRDRIRFTLLIGGGEMSKEIRRILFLREEETSRQYSSRCEIGRGENRMGSSVKLPVTEWDRGDTSGEWGYRLVVEVEVLVFLSITVAESQTGTPEEACRGFGGFDASYRTTKKQARRGEKHGQWRGERYSSGSELYALDSVSSKRSQIPDTQELVSLGYRYFDSASWSTTSREHSLIRCLPLPSVDFKLQSPALVPTTRFPPTKNINPTIHPSHPPISSPPFTTLCLSAGAIPSVGDRQPHYAELGLFYFELIKLRMAIITINRSGLQIRPKTKPQLLSKDSTNPEVFKSSCKDSRPNIFSTSCPAFKRLNYDQSHDLLLIVLSSIAPINTPASEGSTSGTCSLGTFKLPSDLTQTISAKGI</sequence>
<protein>
    <submittedName>
        <fullName evidence="1">Uncharacterized protein</fullName>
    </submittedName>
</protein>
<comment type="caution">
    <text evidence="1">The sequence shown here is derived from an EMBL/GenBank/DDBJ whole genome shotgun (WGS) entry which is preliminary data.</text>
</comment>